<protein>
    <submittedName>
        <fullName evidence="1">Uncharacterized protein</fullName>
    </submittedName>
</protein>
<dbReference type="AlphaFoldDB" id="A0A1Q8ZWR9"/>
<dbReference type="STRING" id="1867956.BJF95_04510"/>
<gene>
    <name evidence="1" type="ORF">BJF95_04510</name>
</gene>
<sequence>MSTSIKPDLAVTQNAFRSWALLRAEPLGMLINCHFTQPFINACMRRTYQRRICKICKYKWINKLTFKEILKK</sequence>
<reference evidence="1 2" key="1">
    <citation type="submission" date="2016-09" db="EMBL/GenBank/DDBJ databases">
        <title>Rhizobium oryziradicis sp. nov., isolated from the root of rice.</title>
        <authorList>
            <person name="Zhao J."/>
            <person name="Zhang X."/>
        </authorList>
    </citation>
    <scope>NUCLEOTIDE SEQUENCE [LARGE SCALE GENOMIC DNA]</scope>
    <source>
        <strain evidence="1 2">N19</strain>
    </source>
</reference>
<accession>A0A1Q8ZWR9</accession>
<organism evidence="1 2">
    <name type="scientific">Rhizobium oryziradicis</name>
    <dbReference type="NCBI Taxonomy" id="1867956"/>
    <lineage>
        <taxon>Bacteria</taxon>
        <taxon>Pseudomonadati</taxon>
        <taxon>Pseudomonadota</taxon>
        <taxon>Alphaproteobacteria</taxon>
        <taxon>Hyphomicrobiales</taxon>
        <taxon>Rhizobiaceae</taxon>
        <taxon>Rhizobium/Agrobacterium group</taxon>
        <taxon>Rhizobium</taxon>
    </lineage>
</organism>
<keyword evidence="2" id="KW-1185">Reference proteome</keyword>
<name>A0A1Q8ZWR9_9HYPH</name>
<evidence type="ECO:0000313" key="1">
    <source>
        <dbReference type="EMBL" id="OLP46427.1"/>
    </source>
</evidence>
<proteinExistence type="predicted"/>
<evidence type="ECO:0000313" key="2">
    <source>
        <dbReference type="Proteomes" id="UP000186894"/>
    </source>
</evidence>
<dbReference type="EMBL" id="MKIM01000021">
    <property type="protein sequence ID" value="OLP46427.1"/>
    <property type="molecule type" value="Genomic_DNA"/>
</dbReference>
<dbReference type="Proteomes" id="UP000186894">
    <property type="component" value="Unassembled WGS sequence"/>
</dbReference>
<comment type="caution">
    <text evidence="1">The sequence shown here is derived from an EMBL/GenBank/DDBJ whole genome shotgun (WGS) entry which is preliminary data.</text>
</comment>